<organism evidence="1 2">
    <name type="scientific">Plakobranchus ocellatus</name>
    <dbReference type="NCBI Taxonomy" id="259542"/>
    <lineage>
        <taxon>Eukaryota</taxon>
        <taxon>Metazoa</taxon>
        <taxon>Spiralia</taxon>
        <taxon>Lophotrochozoa</taxon>
        <taxon>Mollusca</taxon>
        <taxon>Gastropoda</taxon>
        <taxon>Heterobranchia</taxon>
        <taxon>Euthyneura</taxon>
        <taxon>Panpulmonata</taxon>
        <taxon>Sacoglossa</taxon>
        <taxon>Placobranchoidea</taxon>
        <taxon>Plakobranchidae</taxon>
        <taxon>Plakobranchus</taxon>
    </lineage>
</organism>
<keyword evidence="2" id="KW-1185">Reference proteome</keyword>
<sequence>MLAANDFIPPGVLLKVNGLDPPEFFAGQVGHWTNYPKSCSPSSMHRTANLLILLLRGSYSTTNMFGVVTNVMFLLKEPCTVTCTLHACETRGGGYGGAF</sequence>
<reference evidence="1 2" key="1">
    <citation type="journal article" date="2021" name="Elife">
        <title>Chloroplast acquisition without the gene transfer in kleptoplastic sea slugs, Plakobranchus ocellatus.</title>
        <authorList>
            <person name="Maeda T."/>
            <person name="Takahashi S."/>
            <person name="Yoshida T."/>
            <person name="Shimamura S."/>
            <person name="Takaki Y."/>
            <person name="Nagai Y."/>
            <person name="Toyoda A."/>
            <person name="Suzuki Y."/>
            <person name="Arimoto A."/>
            <person name="Ishii H."/>
            <person name="Satoh N."/>
            <person name="Nishiyama T."/>
            <person name="Hasebe M."/>
            <person name="Maruyama T."/>
            <person name="Minagawa J."/>
            <person name="Obokata J."/>
            <person name="Shigenobu S."/>
        </authorList>
    </citation>
    <scope>NUCLEOTIDE SEQUENCE [LARGE SCALE GENOMIC DNA]</scope>
</reference>
<dbReference type="EMBL" id="BLXT01005691">
    <property type="protein sequence ID" value="GFO25106.1"/>
    <property type="molecule type" value="Genomic_DNA"/>
</dbReference>
<evidence type="ECO:0000313" key="2">
    <source>
        <dbReference type="Proteomes" id="UP000735302"/>
    </source>
</evidence>
<proteinExistence type="predicted"/>
<gene>
    <name evidence="1" type="ORF">PoB_005161100</name>
</gene>
<dbReference type="Proteomes" id="UP000735302">
    <property type="component" value="Unassembled WGS sequence"/>
</dbReference>
<protein>
    <submittedName>
        <fullName evidence="1">Uncharacterized protein</fullName>
    </submittedName>
</protein>
<comment type="caution">
    <text evidence="1">The sequence shown here is derived from an EMBL/GenBank/DDBJ whole genome shotgun (WGS) entry which is preliminary data.</text>
</comment>
<name>A0AAV4BPD6_9GAST</name>
<dbReference type="AlphaFoldDB" id="A0AAV4BPD6"/>
<accession>A0AAV4BPD6</accession>
<evidence type="ECO:0000313" key="1">
    <source>
        <dbReference type="EMBL" id="GFO25106.1"/>
    </source>
</evidence>